<accession>A0ABV9HRM2</accession>
<proteinExistence type="predicted"/>
<dbReference type="RefSeq" id="WP_379976527.1">
    <property type="nucleotide sequence ID" value="NZ_JBHSFV010000001.1"/>
</dbReference>
<evidence type="ECO:0000313" key="2">
    <source>
        <dbReference type="EMBL" id="MFC4632340.1"/>
    </source>
</evidence>
<sequence length="163" mass="19111">MTNKILLVFLLSPTLMVNAQEDFGRGETFRKEVITEVHNQLRLCDFEDDFSISEVKTTHETFQICEFTDVCDPGTYFKIYKAGFYETPDKYQELYFTKRDTLIFARETKLSIFGNDTIIWSCDYFFEKGALVDFSSLGHGKTEEEDWNPESIITQFKERLGQQ</sequence>
<evidence type="ECO:0000256" key="1">
    <source>
        <dbReference type="SAM" id="SignalP"/>
    </source>
</evidence>
<name>A0ABV9HRM2_9FLAO</name>
<keyword evidence="3" id="KW-1185">Reference proteome</keyword>
<feature type="signal peptide" evidence="1">
    <location>
        <begin position="1"/>
        <end position="19"/>
    </location>
</feature>
<dbReference type="EMBL" id="JBHSFV010000001">
    <property type="protein sequence ID" value="MFC4632340.1"/>
    <property type="molecule type" value="Genomic_DNA"/>
</dbReference>
<evidence type="ECO:0000313" key="3">
    <source>
        <dbReference type="Proteomes" id="UP001596043"/>
    </source>
</evidence>
<dbReference type="Proteomes" id="UP001596043">
    <property type="component" value="Unassembled WGS sequence"/>
</dbReference>
<comment type="caution">
    <text evidence="2">The sequence shown here is derived from an EMBL/GenBank/DDBJ whole genome shotgun (WGS) entry which is preliminary data.</text>
</comment>
<reference evidence="3" key="1">
    <citation type="journal article" date="2019" name="Int. J. Syst. Evol. Microbiol.">
        <title>The Global Catalogue of Microorganisms (GCM) 10K type strain sequencing project: providing services to taxonomists for standard genome sequencing and annotation.</title>
        <authorList>
            <consortium name="The Broad Institute Genomics Platform"/>
            <consortium name="The Broad Institute Genome Sequencing Center for Infectious Disease"/>
            <person name="Wu L."/>
            <person name="Ma J."/>
        </authorList>
    </citation>
    <scope>NUCLEOTIDE SEQUENCE [LARGE SCALE GENOMIC DNA]</scope>
    <source>
        <strain evidence="3">YJ-61-S</strain>
    </source>
</reference>
<organism evidence="2 3">
    <name type="scientific">Dokdonia ponticola</name>
    <dbReference type="NCBI Taxonomy" id="2041041"/>
    <lineage>
        <taxon>Bacteria</taxon>
        <taxon>Pseudomonadati</taxon>
        <taxon>Bacteroidota</taxon>
        <taxon>Flavobacteriia</taxon>
        <taxon>Flavobacteriales</taxon>
        <taxon>Flavobacteriaceae</taxon>
        <taxon>Dokdonia</taxon>
    </lineage>
</organism>
<feature type="chain" id="PRO_5047106961" evidence="1">
    <location>
        <begin position="20"/>
        <end position="163"/>
    </location>
</feature>
<gene>
    <name evidence="2" type="ORF">ACFO3O_00360</name>
</gene>
<protein>
    <submittedName>
        <fullName evidence="2">Uncharacterized protein</fullName>
    </submittedName>
</protein>
<keyword evidence="1" id="KW-0732">Signal</keyword>